<dbReference type="Proteomes" id="UP000265520">
    <property type="component" value="Unassembled WGS sequence"/>
</dbReference>
<feature type="non-terminal residue" evidence="2">
    <location>
        <position position="1"/>
    </location>
</feature>
<dbReference type="AlphaFoldDB" id="A0A392T3Q6"/>
<feature type="non-terminal residue" evidence="2">
    <location>
        <position position="93"/>
    </location>
</feature>
<evidence type="ECO:0000313" key="2">
    <source>
        <dbReference type="EMBL" id="MCI55718.1"/>
    </source>
</evidence>
<proteinExistence type="predicted"/>
<protein>
    <submittedName>
        <fullName evidence="2">Uncharacterized protein</fullName>
    </submittedName>
</protein>
<sequence>DEVVKGGKQKKRTETGRITLHIPNKGEDSAAGGDIEEAVQPSPKKRKGPNVHKGRTMTLLSSSTVPAGDLDCSDKNIPAADADLGVVPPPSSH</sequence>
<name>A0A392T3Q6_9FABA</name>
<feature type="compositionally biased region" description="Basic residues" evidence="1">
    <location>
        <begin position="43"/>
        <end position="54"/>
    </location>
</feature>
<dbReference type="EMBL" id="LXQA010500602">
    <property type="protein sequence ID" value="MCI55718.1"/>
    <property type="molecule type" value="Genomic_DNA"/>
</dbReference>
<keyword evidence="3" id="KW-1185">Reference proteome</keyword>
<feature type="region of interest" description="Disordered" evidence="1">
    <location>
        <begin position="22"/>
        <end position="54"/>
    </location>
</feature>
<evidence type="ECO:0000256" key="1">
    <source>
        <dbReference type="SAM" id="MobiDB-lite"/>
    </source>
</evidence>
<reference evidence="2 3" key="1">
    <citation type="journal article" date="2018" name="Front. Plant Sci.">
        <title>Red Clover (Trifolium pratense) and Zigzag Clover (T. medium) - A Picture of Genomic Similarities and Differences.</title>
        <authorList>
            <person name="Dluhosova J."/>
            <person name="Istvanek J."/>
            <person name="Nedelnik J."/>
            <person name="Repkova J."/>
        </authorList>
    </citation>
    <scope>NUCLEOTIDE SEQUENCE [LARGE SCALE GENOMIC DNA]</scope>
    <source>
        <strain evidence="3">cv. 10/8</strain>
        <tissue evidence="2">Leaf</tissue>
    </source>
</reference>
<comment type="caution">
    <text evidence="2">The sequence shown here is derived from an EMBL/GenBank/DDBJ whole genome shotgun (WGS) entry which is preliminary data.</text>
</comment>
<evidence type="ECO:0000313" key="3">
    <source>
        <dbReference type="Proteomes" id="UP000265520"/>
    </source>
</evidence>
<organism evidence="2 3">
    <name type="scientific">Trifolium medium</name>
    <dbReference type="NCBI Taxonomy" id="97028"/>
    <lineage>
        <taxon>Eukaryota</taxon>
        <taxon>Viridiplantae</taxon>
        <taxon>Streptophyta</taxon>
        <taxon>Embryophyta</taxon>
        <taxon>Tracheophyta</taxon>
        <taxon>Spermatophyta</taxon>
        <taxon>Magnoliopsida</taxon>
        <taxon>eudicotyledons</taxon>
        <taxon>Gunneridae</taxon>
        <taxon>Pentapetalae</taxon>
        <taxon>rosids</taxon>
        <taxon>fabids</taxon>
        <taxon>Fabales</taxon>
        <taxon>Fabaceae</taxon>
        <taxon>Papilionoideae</taxon>
        <taxon>50 kb inversion clade</taxon>
        <taxon>NPAAA clade</taxon>
        <taxon>Hologalegina</taxon>
        <taxon>IRL clade</taxon>
        <taxon>Trifolieae</taxon>
        <taxon>Trifolium</taxon>
    </lineage>
</organism>
<accession>A0A392T3Q6</accession>